<reference evidence="1" key="1">
    <citation type="submission" date="2019-05" db="EMBL/GenBank/DDBJ databases">
        <authorList>
            <person name="Piombo E."/>
        </authorList>
    </citation>
    <scope>NUCLEOTIDE SEQUENCE</scope>
    <source>
        <strain evidence="1">C2S</strain>
    </source>
</reference>
<sequence length="28" mass="3023">MTPTSCVSDSQDPVLRHFHKALIAIAIA</sequence>
<protein>
    <submittedName>
        <fullName evidence="1">Uncharacterized protein</fullName>
    </submittedName>
</protein>
<dbReference type="Proteomes" id="UP000760494">
    <property type="component" value="Unassembled WGS sequence"/>
</dbReference>
<proteinExistence type="predicted"/>
<evidence type="ECO:0000313" key="2">
    <source>
        <dbReference type="Proteomes" id="UP000760494"/>
    </source>
</evidence>
<name>A0A9Q9RM55_FUSFU</name>
<dbReference type="AlphaFoldDB" id="A0A9Q9RM55"/>
<evidence type="ECO:0000313" key="1">
    <source>
        <dbReference type="EMBL" id="VTT69026.1"/>
    </source>
</evidence>
<organism evidence="1 2">
    <name type="scientific">Fusarium fujikuroi</name>
    <name type="common">Bakanae and foot rot disease fungus</name>
    <name type="synonym">Gibberella fujikuroi</name>
    <dbReference type="NCBI Taxonomy" id="5127"/>
    <lineage>
        <taxon>Eukaryota</taxon>
        <taxon>Fungi</taxon>
        <taxon>Dikarya</taxon>
        <taxon>Ascomycota</taxon>
        <taxon>Pezizomycotina</taxon>
        <taxon>Sordariomycetes</taxon>
        <taxon>Hypocreomycetidae</taxon>
        <taxon>Hypocreales</taxon>
        <taxon>Nectriaceae</taxon>
        <taxon>Fusarium</taxon>
        <taxon>Fusarium fujikuroi species complex</taxon>
    </lineage>
</organism>
<dbReference type="EMBL" id="CABFJX010000235">
    <property type="protein sequence ID" value="VTT69026.1"/>
    <property type="molecule type" value="Genomic_DNA"/>
</dbReference>
<gene>
    <name evidence="1" type="ORF">C2S_7289</name>
</gene>
<comment type="caution">
    <text evidence="1">The sequence shown here is derived from an EMBL/GenBank/DDBJ whole genome shotgun (WGS) entry which is preliminary data.</text>
</comment>
<accession>A0A9Q9RM55</accession>